<dbReference type="AlphaFoldDB" id="A0A7K1GL56"/>
<keyword evidence="2" id="KW-1185">Reference proteome</keyword>
<evidence type="ECO:0000313" key="2">
    <source>
        <dbReference type="Proteomes" id="UP000488936"/>
    </source>
</evidence>
<name>A0A7K1GL56_9FLAO</name>
<proteinExistence type="predicted"/>
<dbReference type="OrthoDB" id="1121857at2"/>
<gene>
    <name evidence="1" type="ORF">GJV77_06750</name>
</gene>
<dbReference type="EMBL" id="WMJY01000011">
    <property type="protein sequence ID" value="MTH29622.1"/>
    <property type="molecule type" value="Genomic_DNA"/>
</dbReference>
<dbReference type="RefSeq" id="WP_155035618.1">
    <property type="nucleotide sequence ID" value="NZ_JAYMMG010000013.1"/>
</dbReference>
<reference evidence="1 2" key="1">
    <citation type="journal article" date="2006" name="Int. J. Syst. Evol. Microbiol.">
        <title>Myroides pelagicus sp. nov., isolated from seawater in Thailand.</title>
        <authorList>
            <person name="Yoon J."/>
            <person name="Maneerat S."/>
            <person name="Kawai F."/>
            <person name="Yokota A."/>
        </authorList>
    </citation>
    <scope>NUCLEOTIDE SEQUENCE [LARGE SCALE GENOMIC DNA]</scope>
    <source>
        <strain evidence="1 2">SM1T</strain>
    </source>
</reference>
<protein>
    <submittedName>
        <fullName evidence="1">Uncharacterized protein</fullName>
    </submittedName>
</protein>
<organism evidence="1 2">
    <name type="scientific">Myroides pelagicus</name>
    <dbReference type="NCBI Taxonomy" id="270914"/>
    <lineage>
        <taxon>Bacteria</taxon>
        <taxon>Pseudomonadati</taxon>
        <taxon>Bacteroidota</taxon>
        <taxon>Flavobacteriia</taxon>
        <taxon>Flavobacteriales</taxon>
        <taxon>Flavobacteriaceae</taxon>
        <taxon>Myroides</taxon>
    </lineage>
</organism>
<sequence>MASVKNLKKDIHYVLGDIIQAIYIHEMATVGGPTAETEALLEETLTSFDELIEAVNAKNVENKKAHFKGVYKKLEDVAGQLVEKINAL</sequence>
<comment type="caution">
    <text evidence="1">The sequence shown here is derived from an EMBL/GenBank/DDBJ whole genome shotgun (WGS) entry which is preliminary data.</text>
</comment>
<dbReference type="Proteomes" id="UP000488936">
    <property type="component" value="Unassembled WGS sequence"/>
</dbReference>
<accession>A0A7K1GL56</accession>
<evidence type="ECO:0000313" key="1">
    <source>
        <dbReference type="EMBL" id="MTH29622.1"/>
    </source>
</evidence>